<feature type="compositionally biased region" description="Pro residues" evidence="3">
    <location>
        <begin position="30"/>
        <end position="43"/>
    </location>
</feature>
<evidence type="ECO:0000256" key="2">
    <source>
        <dbReference type="ARBA" id="ARBA00022786"/>
    </source>
</evidence>
<feature type="region of interest" description="Disordered" evidence="3">
    <location>
        <begin position="1"/>
        <end position="70"/>
    </location>
</feature>
<dbReference type="STRING" id="1283841.A0A084QPF8"/>
<name>A0A084QPF8_STAC4</name>
<keyword evidence="6" id="KW-1185">Reference proteome</keyword>
<dbReference type="PROSITE" id="PS50181">
    <property type="entry name" value="FBOX"/>
    <property type="match status" value="1"/>
</dbReference>
<comment type="pathway">
    <text evidence="1">Protein modification; protein ubiquitination.</text>
</comment>
<dbReference type="InParanoid" id="A0A084QPF8"/>
<dbReference type="Gene3D" id="1.20.1280.50">
    <property type="match status" value="1"/>
</dbReference>
<gene>
    <name evidence="5" type="ORF">S40285_04666</name>
</gene>
<reference evidence="5 6" key="1">
    <citation type="journal article" date="2014" name="BMC Genomics">
        <title>Comparative genome sequencing reveals chemotype-specific gene clusters in the toxigenic black mold Stachybotrys.</title>
        <authorList>
            <person name="Semeiks J."/>
            <person name="Borek D."/>
            <person name="Otwinowski Z."/>
            <person name="Grishin N.V."/>
        </authorList>
    </citation>
    <scope>NUCLEOTIDE SEQUENCE [LARGE SCALE GENOMIC DNA]</scope>
    <source>
        <strain evidence="5 6">IBT 40285</strain>
    </source>
</reference>
<dbReference type="Pfam" id="PF12014">
    <property type="entry name" value="Cyclin_D1_bind"/>
    <property type="match status" value="1"/>
</dbReference>
<dbReference type="UniPathway" id="UPA00143"/>
<feature type="compositionally biased region" description="Low complexity" evidence="3">
    <location>
        <begin position="14"/>
        <end position="29"/>
    </location>
</feature>
<sequence>MFEPSGTEPITYNSSYLSAAPSSRSRASPLPSPPPSLLPPSTGPGPNESGVNQQTGQRWPYQDNPAEPFLPTLATTSRANYGRIYPENENNLPLVAGVPFDAGPYTRWPTMPTQHSDLGQVPKHEWASSHSPSSLLLSLPAELIDAILLYLGPQDLAAITATCTVLRRRAVADIFWQRFVQEHVPFQLTTPGPCASFHQLFVAHDRAWFLPKYKIWFSDRNLTGRLLIVRFDPRRGCIEGYQLLAINKRTVFEQWNGAEDVIIHHFEPRVRLHLDKPILRFAIGEDHSDGGFSARTGANRYADDMPMIIDDRHGGMYSNFMLARSLDPDEVEESFALGYPYRHIWPSPCVPAREHAAGFPANTSPVVNIDPEDRPWRRGQVSDQSFRMRQWMEMAGSPGPFIIPTFLNVGGGSGPSIHIGEEVMTYSTLDPSLYTPTPTKPWRGIWVGDYSGHGCEFLLLHQPDDEPATDEQLGLIRSASESEAEWERRRMEARIYRGRLEAIKLTGDPNIPRGEYTFVVDDLGPNGYVGVSSDSPFTGSRIVRSKGHIAMTGFQDDKFIESELFLISQNRLAQHWLEFGHISFFERVDIDAFVDPRLPNP</sequence>
<evidence type="ECO:0000313" key="6">
    <source>
        <dbReference type="Proteomes" id="UP000028524"/>
    </source>
</evidence>
<dbReference type="AlphaFoldDB" id="A0A084QPF8"/>
<proteinExistence type="predicted"/>
<dbReference type="InterPro" id="IPR045048">
    <property type="entry name" value="FBXO31/39"/>
</dbReference>
<dbReference type="PANTHER" id="PTHR10706">
    <property type="entry name" value="F-BOX FAMILY PROTEIN"/>
    <property type="match status" value="1"/>
</dbReference>
<feature type="domain" description="F-box" evidence="4">
    <location>
        <begin position="133"/>
        <end position="179"/>
    </location>
</feature>
<dbReference type="EMBL" id="KL660549">
    <property type="protein sequence ID" value="KFA65843.1"/>
    <property type="molecule type" value="Genomic_DNA"/>
</dbReference>
<evidence type="ECO:0000259" key="4">
    <source>
        <dbReference type="PROSITE" id="PS50181"/>
    </source>
</evidence>
<dbReference type="Proteomes" id="UP000028524">
    <property type="component" value="Unassembled WGS sequence"/>
</dbReference>
<keyword evidence="2" id="KW-0833">Ubl conjugation pathway</keyword>
<evidence type="ECO:0000256" key="1">
    <source>
        <dbReference type="ARBA" id="ARBA00004906"/>
    </source>
</evidence>
<evidence type="ECO:0000313" key="5">
    <source>
        <dbReference type="EMBL" id="KFA65843.1"/>
    </source>
</evidence>
<evidence type="ECO:0000256" key="3">
    <source>
        <dbReference type="SAM" id="MobiDB-lite"/>
    </source>
</evidence>
<dbReference type="InterPro" id="IPR001810">
    <property type="entry name" value="F-box_dom"/>
</dbReference>
<protein>
    <recommendedName>
        <fullName evidence="4">F-box domain-containing protein</fullName>
    </recommendedName>
</protein>
<dbReference type="HOGENOM" id="CLU_020076_1_0_1"/>
<dbReference type="SUPFAM" id="SSF81383">
    <property type="entry name" value="F-box domain"/>
    <property type="match status" value="1"/>
</dbReference>
<dbReference type="OrthoDB" id="722566at2759"/>
<organism evidence="5 6">
    <name type="scientific">Stachybotrys chlorohalonatus (strain IBT 40285)</name>
    <dbReference type="NCBI Taxonomy" id="1283841"/>
    <lineage>
        <taxon>Eukaryota</taxon>
        <taxon>Fungi</taxon>
        <taxon>Dikarya</taxon>
        <taxon>Ascomycota</taxon>
        <taxon>Pezizomycotina</taxon>
        <taxon>Sordariomycetes</taxon>
        <taxon>Hypocreomycetidae</taxon>
        <taxon>Hypocreales</taxon>
        <taxon>Stachybotryaceae</taxon>
        <taxon>Stachybotrys</taxon>
    </lineage>
</organism>
<dbReference type="GO" id="GO:0016567">
    <property type="term" value="P:protein ubiquitination"/>
    <property type="evidence" value="ECO:0007669"/>
    <property type="project" value="UniProtKB-UniPathway"/>
</dbReference>
<dbReference type="PANTHER" id="PTHR10706:SF130">
    <property type="entry name" value="F-BOX ONLY PROTEIN 31"/>
    <property type="match status" value="1"/>
</dbReference>
<accession>A0A084QPF8</accession>
<dbReference type="Pfam" id="PF12937">
    <property type="entry name" value="F-box-like"/>
    <property type="match status" value="1"/>
</dbReference>
<dbReference type="InterPro" id="IPR036047">
    <property type="entry name" value="F-box-like_dom_sf"/>
</dbReference>
<dbReference type="OMA" id="HPCWFIP"/>